<protein>
    <submittedName>
        <fullName evidence="2">Uncharacterized protein</fullName>
    </submittedName>
</protein>
<reference evidence="2 3" key="1">
    <citation type="submission" date="2022-03" db="EMBL/GenBank/DDBJ databases">
        <title>Isotopic signatures of nitrous oxide derived from detoxification processes.</title>
        <authorList>
            <person name="Behrendt U."/>
            <person name="Buchen C."/>
            <person name="Well R."/>
            <person name="Ulrich A."/>
            <person name="Rohe L."/>
            <person name="Kolb S."/>
            <person name="Schloter M."/>
            <person name="Horn M.A."/>
            <person name="Augustin J."/>
        </authorList>
    </citation>
    <scope>NUCLEOTIDE SEQUENCE [LARGE SCALE GENOMIC DNA]</scope>
    <source>
        <strain evidence="2 3">S4-C24</strain>
        <plasmid evidence="2 3">p1</plasmid>
    </source>
</reference>
<accession>A0ABY3WBV1</accession>
<dbReference type="Proteomes" id="UP000829069">
    <property type="component" value="Plasmid p1"/>
</dbReference>
<keyword evidence="2" id="KW-0614">Plasmid</keyword>
<name>A0ABY3WBV1_9MICC</name>
<geneLocation type="plasmid" evidence="2 3">
    <name>p1</name>
</geneLocation>
<gene>
    <name evidence="2" type="ORF">MNQ99_18415</name>
</gene>
<sequence length="78" mass="8389">MATTGNRGGGRRSKGERRFVGTRVDVKSADQLVRAAKGRGVTVSEFVEATIKKELASMDPSDFAHPGQEELPIGRMVS</sequence>
<keyword evidence="3" id="KW-1185">Reference proteome</keyword>
<evidence type="ECO:0000313" key="2">
    <source>
        <dbReference type="EMBL" id="UNK47849.1"/>
    </source>
</evidence>
<feature type="region of interest" description="Disordered" evidence="1">
    <location>
        <begin position="58"/>
        <end position="78"/>
    </location>
</feature>
<dbReference type="RefSeq" id="WP_136787409.1">
    <property type="nucleotide sequence ID" value="NZ_CP093327.1"/>
</dbReference>
<organism evidence="2 3">
    <name type="scientific">Arthrobacter sulfonylureivorans</name>
    <dbReference type="NCBI Taxonomy" id="2486855"/>
    <lineage>
        <taxon>Bacteria</taxon>
        <taxon>Bacillati</taxon>
        <taxon>Actinomycetota</taxon>
        <taxon>Actinomycetes</taxon>
        <taxon>Micrococcales</taxon>
        <taxon>Micrococcaceae</taxon>
        <taxon>Arthrobacter</taxon>
    </lineage>
</organism>
<evidence type="ECO:0000313" key="3">
    <source>
        <dbReference type="Proteomes" id="UP000829069"/>
    </source>
</evidence>
<proteinExistence type="predicted"/>
<evidence type="ECO:0000256" key="1">
    <source>
        <dbReference type="SAM" id="MobiDB-lite"/>
    </source>
</evidence>
<dbReference type="EMBL" id="CP093327">
    <property type="protein sequence ID" value="UNK47849.1"/>
    <property type="molecule type" value="Genomic_DNA"/>
</dbReference>